<dbReference type="GO" id="GO:0006508">
    <property type="term" value="P:proteolysis"/>
    <property type="evidence" value="ECO:0007669"/>
    <property type="project" value="UniProtKB-KW"/>
</dbReference>
<protein>
    <recommendedName>
        <fullName evidence="7">Cyanophycinase</fullName>
    </recommendedName>
</protein>
<reference evidence="5 6" key="1">
    <citation type="journal article" date="2016" name="Front. Microbiol.">
        <title>Comparative Genomics Analysis of Streptomyces Species Reveals Their Adaptation to the Marine Environment and Their Diversity at the Genomic Level.</title>
        <authorList>
            <person name="Tian X."/>
            <person name="Zhang Z."/>
            <person name="Yang T."/>
            <person name="Chen M."/>
            <person name="Li J."/>
            <person name="Chen F."/>
            <person name="Yang J."/>
            <person name="Li W."/>
            <person name="Zhang B."/>
            <person name="Zhang Z."/>
            <person name="Wu J."/>
            <person name="Zhang C."/>
            <person name="Long L."/>
            <person name="Xiao J."/>
        </authorList>
    </citation>
    <scope>NUCLEOTIDE SEQUENCE [LARGE SCALE GENOMIC DNA]</scope>
    <source>
        <strain evidence="5 6">SCSIO M10379</strain>
    </source>
</reference>
<evidence type="ECO:0000256" key="2">
    <source>
        <dbReference type="ARBA" id="ARBA00022670"/>
    </source>
</evidence>
<dbReference type="Gene3D" id="3.40.50.880">
    <property type="match status" value="1"/>
</dbReference>
<keyword evidence="3" id="KW-0378">Hydrolase</keyword>
<dbReference type="GO" id="GO:0008236">
    <property type="term" value="F:serine-type peptidase activity"/>
    <property type="evidence" value="ECO:0007669"/>
    <property type="project" value="UniProtKB-KW"/>
</dbReference>
<keyword evidence="2" id="KW-0645">Protease</keyword>
<evidence type="ECO:0000313" key="5">
    <source>
        <dbReference type="EMBL" id="OEV00523.1"/>
    </source>
</evidence>
<evidence type="ECO:0000256" key="1">
    <source>
        <dbReference type="ARBA" id="ARBA00006534"/>
    </source>
</evidence>
<organism evidence="5 6">
    <name type="scientific">Streptomyces qinglanensis</name>
    <dbReference type="NCBI Taxonomy" id="943816"/>
    <lineage>
        <taxon>Bacteria</taxon>
        <taxon>Bacillati</taxon>
        <taxon>Actinomycetota</taxon>
        <taxon>Actinomycetes</taxon>
        <taxon>Kitasatosporales</taxon>
        <taxon>Streptomycetaceae</taxon>
        <taxon>Streptomyces</taxon>
    </lineage>
</organism>
<evidence type="ECO:0000313" key="6">
    <source>
        <dbReference type="Proteomes" id="UP000175829"/>
    </source>
</evidence>
<evidence type="ECO:0000256" key="3">
    <source>
        <dbReference type="ARBA" id="ARBA00022801"/>
    </source>
</evidence>
<dbReference type="Proteomes" id="UP000175829">
    <property type="component" value="Unassembled WGS sequence"/>
</dbReference>
<proteinExistence type="inferred from homology"/>
<accession>A0A1E7K9B9</accession>
<evidence type="ECO:0008006" key="7">
    <source>
        <dbReference type="Google" id="ProtNLM"/>
    </source>
</evidence>
<gene>
    <name evidence="5" type="ORF">AN217_25010</name>
</gene>
<dbReference type="InterPro" id="IPR005320">
    <property type="entry name" value="Peptidase_S51"/>
</dbReference>
<name>A0A1E7K9B9_9ACTN</name>
<dbReference type="InterPro" id="IPR029062">
    <property type="entry name" value="Class_I_gatase-like"/>
</dbReference>
<evidence type="ECO:0000256" key="4">
    <source>
        <dbReference type="ARBA" id="ARBA00022825"/>
    </source>
</evidence>
<dbReference type="EMBL" id="LJGV01000022">
    <property type="protein sequence ID" value="OEV00523.1"/>
    <property type="molecule type" value="Genomic_DNA"/>
</dbReference>
<comment type="similarity">
    <text evidence="1">Belongs to the peptidase S51 family.</text>
</comment>
<dbReference type="Pfam" id="PF03575">
    <property type="entry name" value="Peptidase_S51"/>
    <property type="match status" value="1"/>
</dbReference>
<comment type="caution">
    <text evidence="5">The sequence shown here is derived from an EMBL/GenBank/DDBJ whole genome shotgun (WGS) entry which is preliminary data.</text>
</comment>
<keyword evidence="4" id="KW-0720">Serine protease</keyword>
<dbReference type="AlphaFoldDB" id="A0A1E7K9B9"/>
<sequence length="118" mass="12137">MIARHVSRGGLLCGGSAGAIVCGATILTAPPEEHSTRSNEGLNLLGGASILAHYEDTPVARAGAFRLAAELRTPALWALPENSGIRLDASGEPRALGERACLQFTAGGRMSDIPSDTV</sequence>